<keyword evidence="3" id="KW-1185">Reference proteome</keyword>
<dbReference type="Proteomes" id="UP000823749">
    <property type="component" value="Chromosome 1"/>
</dbReference>
<dbReference type="PRINTS" id="PR00929">
    <property type="entry name" value="ATHOOK"/>
</dbReference>
<evidence type="ECO:0000313" key="3">
    <source>
        <dbReference type="Proteomes" id="UP000823749"/>
    </source>
</evidence>
<protein>
    <recommendedName>
        <fullName evidence="4">SWIM-type domain-containing protein</fullName>
    </recommendedName>
</protein>
<comment type="caution">
    <text evidence="2">The sequence shown here is derived from an EMBL/GenBank/DDBJ whole genome shotgun (WGS) entry which is preliminary data.</text>
</comment>
<accession>A0AAV6LJB5</accession>
<proteinExistence type="predicted"/>
<evidence type="ECO:0000256" key="1">
    <source>
        <dbReference type="SAM" id="MobiDB-lite"/>
    </source>
</evidence>
<evidence type="ECO:0000313" key="2">
    <source>
        <dbReference type="EMBL" id="KAG5565102.1"/>
    </source>
</evidence>
<evidence type="ECO:0008006" key="4">
    <source>
        <dbReference type="Google" id="ProtNLM"/>
    </source>
</evidence>
<name>A0AAV6LJB5_9ERIC</name>
<dbReference type="EMBL" id="JACTNZ010000001">
    <property type="protein sequence ID" value="KAG5565102.1"/>
    <property type="molecule type" value="Genomic_DNA"/>
</dbReference>
<feature type="compositionally biased region" description="Basic residues" evidence="1">
    <location>
        <begin position="245"/>
        <end position="254"/>
    </location>
</feature>
<dbReference type="InterPro" id="IPR017956">
    <property type="entry name" value="AT_hook_DNA-bd_motif"/>
</dbReference>
<organism evidence="2 3">
    <name type="scientific">Rhododendron griersonianum</name>
    <dbReference type="NCBI Taxonomy" id="479676"/>
    <lineage>
        <taxon>Eukaryota</taxon>
        <taxon>Viridiplantae</taxon>
        <taxon>Streptophyta</taxon>
        <taxon>Embryophyta</taxon>
        <taxon>Tracheophyta</taxon>
        <taxon>Spermatophyta</taxon>
        <taxon>Magnoliopsida</taxon>
        <taxon>eudicotyledons</taxon>
        <taxon>Gunneridae</taxon>
        <taxon>Pentapetalae</taxon>
        <taxon>asterids</taxon>
        <taxon>Ericales</taxon>
        <taxon>Ericaceae</taxon>
        <taxon>Ericoideae</taxon>
        <taxon>Rhodoreae</taxon>
        <taxon>Rhododendron</taxon>
    </lineage>
</organism>
<dbReference type="GO" id="GO:0003677">
    <property type="term" value="F:DNA binding"/>
    <property type="evidence" value="ECO:0007669"/>
    <property type="project" value="InterPro"/>
</dbReference>
<reference evidence="2" key="1">
    <citation type="submission" date="2020-08" db="EMBL/GenBank/DDBJ databases">
        <title>Plant Genome Project.</title>
        <authorList>
            <person name="Zhang R.-G."/>
        </authorList>
    </citation>
    <scope>NUCLEOTIDE SEQUENCE</scope>
    <source>
        <strain evidence="2">WSP0</strain>
        <tissue evidence="2">Leaf</tissue>
    </source>
</reference>
<feature type="compositionally biased region" description="Polar residues" evidence="1">
    <location>
        <begin position="82"/>
        <end position="91"/>
    </location>
</feature>
<feature type="region of interest" description="Disordered" evidence="1">
    <location>
        <begin position="236"/>
        <end position="355"/>
    </location>
</feature>
<feature type="region of interest" description="Disordered" evidence="1">
    <location>
        <begin position="54"/>
        <end position="180"/>
    </location>
</feature>
<sequence>MDNGHAMAAIMKDRKNVEDFVHSYYSKEMYLRAHGSMIHPILDHSMWTIIPGDPLDPPPLRRSAGRPRKARKRAADEPAAGTSQSKRSQTVKCMRCKEFRHNKRTCQGGPVRGRGGPSKRGRGNNGRGSASGNEVGETHTINIGNGSGTARGIKRGRGSRGRGTSRGRGRNTTTTPQWEISGIPCKHAMAAIMKDRKNVEDFVHSYYSKEMYLRAHGSMIHPILDHSMWTIIPGDPLDPPPLRRSAGRPRKARKRAADEPAAGTSQSKRSQTVKCMRCKEFRHNKRTCQGGPVRGRGGPSKRGRGNNGRGSASGNEVGETHTINIGNGSGTARGIKRGRGSRGRGTSRGRGRNTTTTPQYIFLYLLVEAEETMVS</sequence>
<feature type="compositionally biased region" description="Basic residues" evidence="1">
    <location>
        <begin position="334"/>
        <end position="351"/>
    </location>
</feature>
<feature type="compositionally biased region" description="Basic residues" evidence="1">
    <location>
        <begin position="63"/>
        <end position="72"/>
    </location>
</feature>
<dbReference type="AlphaFoldDB" id="A0AAV6LJB5"/>
<gene>
    <name evidence="2" type="ORF">RHGRI_001108</name>
</gene>
<feature type="compositionally biased region" description="Polar residues" evidence="1">
    <location>
        <begin position="264"/>
        <end position="273"/>
    </location>
</feature>
<feature type="compositionally biased region" description="Basic residues" evidence="1">
    <location>
        <begin position="152"/>
        <end position="169"/>
    </location>
</feature>